<accession>A0A4Q0PG04</accession>
<dbReference type="Gene3D" id="3.30.450.20">
    <property type="entry name" value="PAS domain"/>
    <property type="match status" value="1"/>
</dbReference>
<keyword evidence="1" id="KW-0285">Flavoprotein</keyword>
<comment type="caution">
    <text evidence="5">The sequence shown here is derived from an EMBL/GenBank/DDBJ whole genome shotgun (WGS) entry which is preliminary data.</text>
</comment>
<evidence type="ECO:0000259" key="4">
    <source>
        <dbReference type="PROSITE" id="PS50112"/>
    </source>
</evidence>
<dbReference type="Proteomes" id="UP000290608">
    <property type="component" value="Unassembled WGS sequence"/>
</dbReference>
<dbReference type="EMBL" id="QOVL01000022">
    <property type="protein sequence ID" value="RXG25456.1"/>
    <property type="molecule type" value="Genomic_DNA"/>
</dbReference>
<dbReference type="PANTHER" id="PTHR47429">
    <property type="entry name" value="PROTEIN TWIN LOV 1"/>
    <property type="match status" value="1"/>
</dbReference>
<dbReference type="SUPFAM" id="SSF55785">
    <property type="entry name" value="PYP-like sensor domain (PAS domain)"/>
    <property type="match status" value="1"/>
</dbReference>
<evidence type="ECO:0000256" key="3">
    <source>
        <dbReference type="ARBA" id="ARBA00022991"/>
    </source>
</evidence>
<dbReference type="InterPro" id="IPR000014">
    <property type="entry name" value="PAS"/>
</dbReference>
<feature type="domain" description="PAS" evidence="4">
    <location>
        <begin position="75"/>
        <end position="156"/>
    </location>
</feature>
<keyword evidence="2" id="KW-0288">FMN</keyword>
<evidence type="ECO:0000313" key="5">
    <source>
        <dbReference type="EMBL" id="RXG25456.1"/>
    </source>
</evidence>
<evidence type="ECO:0000256" key="1">
    <source>
        <dbReference type="ARBA" id="ARBA00022630"/>
    </source>
</evidence>
<dbReference type="STRING" id="1122159.SAMN02745246_03595"/>
<reference evidence="5 6" key="1">
    <citation type="submission" date="2018-07" db="EMBL/GenBank/DDBJ databases">
        <title>Leeuwenhoekiella genomics.</title>
        <authorList>
            <person name="Tahon G."/>
            <person name="Willems A."/>
        </authorList>
    </citation>
    <scope>NUCLEOTIDE SEQUENCE [LARGE SCALE GENOMIC DNA]</scope>
    <source>
        <strain evidence="5 6">LMG 1345</strain>
    </source>
</reference>
<evidence type="ECO:0000313" key="6">
    <source>
        <dbReference type="Proteomes" id="UP000290608"/>
    </source>
</evidence>
<protein>
    <submittedName>
        <fullName evidence="5">PAS domain S-box-containing protein</fullName>
    </submittedName>
</protein>
<dbReference type="PROSITE" id="PS50112">
    <property type="entry name" value="PAS"/>
    <property type="match status" value="1"/>
</dbReference>
<dbReference type="PANTHER" id="PTHR47429:SF2">
    <property type="entry name" value="PROTEIN TWIN LOV 1"/>
    <property type="match status" value="1"/>
</dbReference>
<dbReference type="InterPro" id="IPR035965">
    <property type="entry name" value="PAS-like_dom_sf"/>
</dbReference>
<evidence type="ECO:0000256" key="2">
    <source>
        <dbReference type="ARBA" id="ARBA00022643"/>
    </source>
</evidence>
<name>A0A4Q0PG04_9FLAO</name>
<organism evidence="5 6">
    <name type="scientific">Leeuwenhoekiella marinoflava</name>
    <dbReference type="NCBI Taxonomy" id="988"/>
    <lineage>
        <taxon>Bacteria</taxon>
        <taxon>Pseudomonadati</taxon>
        <taxon>Bacteroidota</taxon>
        <taxon>Flavobacteriia</taxon>
        <taxon>Flavobacteriales</taxon>
        <taxon>Flavobacteriaceae</taxon>
        <taxon>Leeuwenhoekiella</taxon>
    </lineage>
</organism>
<gene>
    <name evidence="5" type="ORF">DSL99_3491</name>
</gene>
<dbReference type="NCBIfam" id="TIGR00229">
    <property type="entry name" value="sensory_box"/>
    <property type="match status" value="1"/>
</dbReference>
<dbReference type="CDD" id="cd00130">
    <property type="entry name" value="PAS"/>
    <property type="match status" value="1"/>
</dbReference>
<keyword evidence="3" id="KW-0157">Chromophore</keyword>
<dbReference type="Pfam" id="PF13426">
    <property type="entry name" value="PAS_9"/>
    <property type="match status" value="1"/>
</dbReference>
<proteinExistence type="predicted"/>
<dbReference type="RefSeq" id="WP_073100569.1">
    <property type="nucleotide sequence ID" value="NZ_QOVL01000022.1"/>
</dbReference>
<dbReference type="AlphaFoldDB" id="A0A4Q0PG04"/>
<sequence length="189" mass="22244">MKNNLTDMMGLDLYLSQLTDKKYQRVKPQLETASTKTMPLLSWDVCMQGQSKQLEAARKRMERDYIFKQAKKFNWKNDIKQLFSETAYEALILTDAQQHILWVNEGFTAMTGYSKEFALHKKPAFLQGKQTTPESKKSIREKLKLKQPFQEVIINHKKNNEPYTCEVKIIPLYNEKTTHFIAFERQVNS</sequence>